<feature type="transmembrane region" description="Helical" evidence="7">
    <location>
        <begin position="285"/>
        <end position="303"/>
    </location>
</feature>
<dbReference type="InterPro" id="IPR010290">
    <property type="entry name" value="TM_effector"/>
</dbReference>
<comment type="caution">
    <text evidence="9">The sequence shown here is derived from an EMBL/GenBank/DDBJ whole genome shotgun (WGS) entry which is preliminary data.</text>
</comment>
<feature type="transmembrane region" description="Helical" evidence="7">
    <location>
        <begin position="369"/>
        <end position="394"/>
    </location>
</feature>
<keyword evidence="2" id="KW-0813">Transport</keyword>
<feature type="domain" description="Major facilitator superfamily (MFS) profile" evidence="8">
    <location>
        <begin position="11"/>
        <end position="399"/>
    </location>
</feature>
<dbReference type="InterPro" id="IPR036259">
    <property type="entry name" value="MFS_trans_sf"/>
</dbReference>
<proteinExistence type="predicted"/>
<evidence type="ECO:0000256" key="1">
    <source>
        <dbReference type="ARBA" id="ARBA00004651"/>
    </source>
</evidence>
<dbReference type="InterPro" id="IPR020846">
    <property type="entry name" value="MFS_dom"/>
</dbReference>
<dbReference type="OrthoDB" id="7283966at2"/>
<feature type="transmembrane region" description="Helical" evidence="7">
    <location>
        <begin position="145"/>
        <end position="170"/>
    </location>
</feature>
<dbReference type="SUPFAM" id="SSF103473">
    <property type="entry name" value="MFS general substrate transporter"/>
    <property type="match status" value="1"/>
</dbReference>
<organism evidence="9 10">
    <name type="scientific">Candidatus Competibacter denitrificans Run_A_D11</name>
    <dbReference type="NCBI Taxonomy" id="1400863"/>
    <lineage>
        <taxon>Bacteria</taxon>
        <taxon>Pseudomonadati</taxon>
        <taxon>Pseudomonadota</taxon>
        <taxon>Gammaproteobacteria</taxon>
        <taxon>Candidatus Competibacteraceae</taxon>
        <taxon>Candidatus Competibacter</taxon>
    </lineage>
</organism>
<protein>
    <submittedName>
        <fullName evidence="9">Permease of the major facilitator superfamily</fullName>
    </submittedName>
</protein>
<evidence type="ECO:0000256" key="3">
    <source>
        <dbReference type="ARBA" id="ARBA00022475"/>
    </source>
</evidence>
<keyword evidence="3" id="KW-1003">Cell membrane</keyword>
<evidence type="ECO:0000313" key="10">
    <source>
        <dbReference type="Proteomes" id="UP000035760"/>
    </source>
</evidence>
<feature type="transmembrane region" description="Helical" evidence="7">
    <location>
        <begin position="82"/>
        <end position="102"/>
    </location>
</feature>
<accession>W6M5T7</accession>
<evidence type="ECO:0000256" key="2">
    <source>
        <dbReference type="ARBA" id="ARBA00022448"/>
    </source>
</evidence>
<name>W6M5T7_9GAMM</name>
<sequence length="409" mass="43549">MSASALKGFSALRHRNFAFYLSARLLGTIAVQMQNVAVGWQVYALTVDALDLGFIGLAQFAPFFLLVLVAGQVADQFNRRMIIIACYGVELSCALILLVFTLGGFQSLWPVFASLALFGSARAFRMPTSQAILMNLVPLQHFGNAVAISSSTFHVAVIVGPTVGGILYLFGPATVYGTAAGLFLLAMLLMTLTHVEQAPTPKETPNWNTLLEGLRFVGSRPVVLGAISLDLFAVLFGGATALLPAYASDILQVGPQGLGLLRTAPGAGAALISIVLAFQPMTRRVGYWMFGGVALFGVATIVFGLSQSFWVSLVALFVLGASDMISVYVRHLLVQMETPDAIRGRVSAVNAVFIGASNELGEFESGLTAAWFGLVPAVVLGGVATLLVTATWMWRFSALRRMDRFPGSD</sequence>
<comment type="subcellular location">
    <subcellularLocation>
        <location evidence="1">Cell membrane</location>
        <topology evidence="1">Multi-pass membrane protein</topology>
    </subcellularLocation>
</comment>
<dbReference type="STRING" id="1400863.BN873_460055"/>
<dbReference type="GO" id="GO:0005886">
    <property type="term" value="C:plasma membrane"/>
    <property type="evidence" value="ECO:0007669"/>
    <property type="project" value="UniProtKB-SubCell"/>
</dbReference>
<feature type="transmembrane region" description="Helical" evidence="7">
    <location>
        <begin position="259"/>
        <end position="278"/>
    </location>
</feature>
<feature type="transmembrane region" description="Helical" evidence="7">
    <location>
        <begin position="21"/>
        <end position="43"/>
    </location>
</feature>
<evidence type="ECO:0000256" key="4">
    <source>
        <dbReference type="ARBA" id="ARBA00022692"/>
    </source>
</evidence>
<evidence type="ECO:0000313" key="9">
    <source>
        <dbReference type="EMBL" id="CDI03251.1"/>
    </source>
</evidence>
<evidence type="ECO:0000259" key="8">
    <source>
        <dbReference type="PROSITE" id="PS50850"/>
    </source>
</evidence>
<evidence type="ECO:0000256" key="7">
    <source>
        <dbReference type="SAM" id="Phobius"/>
    </source>
</evidence>
<keyword evidence="10" id="KW-1185">Reference proteome</keyword>
<feature type="transmembrane region" description="Helical" evidence="7">
    <location>
        <begin position="49"/>
        <end position="70"/>
    </location>
</feature>
<evidence type="ECO:0000256" key="6">
    <source>
        <dbReference type="ARBA" id="ARBA00023136"/>
    </source>
</evidence>
<dbReference type="AlphaFoldDB" id="W6M5T7"/>
<dbReference type="PANTHER" id="PTHR23513:SF9">
    <property type="entry name" value="ENTEROBACTIN EXPORTER ENTS"/>
    <property type="match status" value="1"/>
</dbReference>
<keyword evidence="4 7" id="KW-0812">Transmembrane</keyword>
<dbReference type="CDD" id="cd06173">
    <property type="entry name" value="MFS_MefA_like"/>
    <property type="match status" value="1"/>
</dbReference>
<dbReference type="Proteomes" id="UP000035760">
    <property type="component" value="Unassembled WGS sequence"/>
</dbReference>
<dbReference type="PROSITE" id="PS50850">
    <property type="entry name" value="MFS"/>
    <property type="match status" value="1"/>
</dbReference>
<feature type="transmembrane region" description="Helical" evidence="7">
    <location>
        <begin position="108"/>
        <end position="124"/>
    </location>
</feature>
<keyword evidence="6 7" id="KW-0472">Membrane</keyword>
<keyword evidence="5 7" id="KW-1133">Transmembrane helix</keyword>
<dbReference type="EMBL" id="CBTJ020000054">
    <property type="protein sequence ID" value="CDI03251.1"/>
    <property type="molecule type" value="Genomic_DNA"/>
</dbReference>
<dbReference type="Gene3D" id="1.20.1250.20">
    <property type="entry name" value="MFS general substrate transporter like domains"/>
    <property type="match status" value="1"/>
</dbReference>
<feature type="transmembrane region" description="Helical" evidence="7">
    <location>
        <begin position="222"/>
        <end position="247"/>
    </location>
</feature>
<gene>
    <name evidence="9" type="ORF">BN873_460055</name>
</gene>
<dbReference type="Pfam" id="PF05977">
    <property type="entry name" value="MFS_3"/>
    <property type="match status" value="1"/>
</dbReference>
<dbReference type="RefSeq" id="WP_048673842.1">
    <property type="nucleotide sequence ID" value="NZ_CBTJ020000054.1"/>
</dbReference>
<reference evidence="9" key="2">
    <citation type="submission" date="2014-03" db="EMBL/GenBank/DDBJ databases">
        <title>Candidatus Competibacter-lineage genomes retrieved from metagenomes reveal functional metabolic diversity.</title>
        <authorList>
            <person name="McIlroy S.J."/>
            <person name="Albertsen M."/>
            <person name="Andresen E.K."/>
            <person name="Saunders A.M."/>
            <person name="Kristiansen R."/>
            <person name="Stokholm-Bjerregaard M."/>
            <person name="Nielsen K.L."/>
            <person name="Nielsen P.H."/>
        </authorList>
    </citation>
    <scope>NUCLEOTIDE SEQUENCE</scope>
    <source>
        <strain evidence="9">Run_A_D11</strain>
    </source>
</reference>
<evidence type="ECO:0000256" key="5">
    <source>
        <dbReference type="ARBA" id="ARBA00022989"/>
    </source>
</evidence>
<reference evidence="9" key="1">
    <citation type="submission" date="2013-07" db="EMBL/GenBank/DDBJ databases">
        <authorList>
            <person name="McIlroy S."/>
        </authorList>
    </citation>
    <scope>NUCLEOTIDE SEQUENCE [LARGE SCALE GENOMIC DNA]</scope>
    <source>
        <strain evidence="9">Run_A_D11</strain>
    </source>
</reference>
<dbReference type="GO" id="GO:0022857">
    <property type="term" value="F:transmembrane transporter activity"/>
    <property type="evidence" value="ECO:0007669"/>
    <property type="project" value="InterPro"/>
</dbReference>
<dbReference type="PANTHER" id="PTHR23513">
    <property type="entry name" value="INTEGRAL MEMBRANE EFFLUX PROTEIN-RELATED"/>
    <property type="match status" value="1"/>
</dbReference>